<dbReference type="Proteomes" id="UP000554488">
    <property type="component" value="Unassembled WGS sequence"/>
</dbReference>
<dbReference type="SUPFAM" id="SSF52206">
    <property type="entry name" value="Hypothetical protein MTH538"/>
    <property type="match status" value="1"/>
</dbReference>
<sequence>MTYNLFISHSWTYGDAYDRLVDMLNAKPYFSYKNYSVPKYDPIHNVSNDYQLKEAIRRQMQHASCILILAGVYSTYSKWINIEIELAQSMGKKIIAIEPWGAERTSSKVKSAAHSIVRWNTDSIINAIRGY</sequence>
<evidence type="ECO:0000313" key="2">
    <source>
        <dbReference type="EMBL" id="NUN87396.1"/>
    </source>
</evidence>
<evidence type="ECO:0000259" key="1">
    <source>
        <dbReference type="Pfam" id="PF08937"/>
    </source>
</evidence>
<dbReference type="RefSeq" id="WP_175306006.1">
    <property type="nucleotide sequence ID" value="NZ_JABWDC010000056.1"/>
</dbReference>
<comment type="caution">
    <text evidence="2">The sequence shown here is derived from an EMBL/GenBank/DDBJ whole genome shotgun (WGS) entry which is preliminary data.</text>
</comment>
<gene>
    <name evidence="2" type="ORF">HUU93_12470</name>
</gene>
<dbReference type="InterPro" id="IPR036490">
    <property type="entry name" value="ThsB_TIR-like_sf"/>
</dbReference>
<feature type="domain" description="Thoeris protein ThsB TIR-like" evidence="1">
    <location>
        <begin position="6"/>
        <end position="103"/>
    </location>
</feature>
<proteinExistence type="predicted"/>
<dbReference type="Pfam" id="PF08937">
    <property type="entry name" value="ThsB_TIR"/>
    <property type="match status" value="1"/>
</dbReference>
<dbReference type="EMBL" id="JABWDC010000056">
    <property type="protein sequence ID" value="NUN87396.1"/>
    <property type="molecule type" value="Genomic_DNA"/>
</dbReference>
<dbReference type="InterPro" id="IPR015032">
    <property type="entry name" value="ThsB__TIR-like_domain"/>
</dbReference>
<dbReference type="Gene3D" id="3.40.50.9200">
    <property type="entry name" value="Hypothetical protein MTH538"/>
    <property type="match status" value="1"/>
</dbReference>
<dbReference type="AlphaFoldDB" id="A0A849Y2T9"/>
<organism evidence="2 3">
    <name type="scientific">Coprococcus comes</name>
    <dbReference type="NCBI Taxonomy" id="410072"/>
    <lineage>
        <taxon>Bacteria</taxon>
        <taxon>Bacillati</taxon>
        <taxon>Bacillota</taxon>
        <taxon>Clostridia</taxon>
        <taxon>Lachnospirales</taxon>
        <taxon>Lachnospiraceae</taxon>
        <taxon>Coprococcus</taxon>
    </lineage>
</organism>
<protein>
    <submittedName>
        <fullName evidence="2">TIR domain-containing protein</fullName>
    </submittedName>
</protein>
<accession>A0A849Y2T9</accession>
<reference evidence="2 3" key="2">
    <citation type="submission" date="2020-07" db="EMBL/GenBank/DDBJ databases">
        <title>Bacterial metabolism rescues the inhibition of intestinal drug absorption by food and drug additives.</title>
        <authorList>
            <person name="Zou L."/>
            <person name="Spanogiannopoulos P."/>
            <person name="Chien H.-C."/>
            <person name="Pieper L.M."/>
            <person name="Cai W."/>
            <person name="Khuri N."/>
            <person name="Pottel J."/>
            <person name="Vora B."/>
            <person name="Ni Z."/>
            <person name="Tsakalozou E."/>
            <person name="Zhang W."/>
            <person name="Shoichet B.K."/>
            <person name="Giacomini K.M."/>
            <person name="Turnbaugh P.J."/>
        </authorList>
    </citation>
    <scope>NUCLEOTIDE SEQUENCE [LARGE SCALE GENOMIC DNA]</scope>
    <source>
        <strain evidence="2 3">F22</strain>
    </source>
</reference>
<reference evidence="2 3" key="1">
    <citation type="submission" date="2020-04" db="EMBL/GenBank/DDBJ databases">
        <authorList>
            <person name="Pieper L."/>
        </authorList>
    </citation>
    <scope>NUCLEOTIDE SEQUENCE [LARGE SCALE GENOMIC DNA]</scope>
    <source>
        <strain evidence="2 3">F22</strain>
    </source>
</reference>
<name>A0A849Y2T9_9FIRM</name>
<evidence type="ECO:0000313" key="3">
    <source>
        <dbReference type="Proteomes" id="UP000554488"/>
    </source>
</evidence>